<name>A0ABX8WEB8_9HYPH</name>
<accession>A0ABX8WEB8</accession>
<dbReference type="EMBL" id="CP080590">
    <property type="protein sequence ID" value="QYO75336.1"/>
    <property type="molecule type" value="Genomic_DNA"/>
</dbReference>
<evidence type="ECO:0000313" key="2">
    <source>
        <dbReference type="Proteomes" id="UP000825799"/>
    </source>
</evidence>
<protein>
    <submittedName>
        <fullName evidence="1">Uncharacterized protein</fullName>
    </submittedName>
</protein>
<gene>
    <name evidence="1" type="ORF">K1X15_11815</name>
</gene>
<evidence type="ECO:0000313" key="1">
    <source>
        <dbReference type="EMBL" id="QYO75336.1"/>
    </source>
</evidence>
<dbReference type="Proteomes" id="UP000825799">
    <property type="component" value="Chromosome"/>
</dbReference>
<keyword evidence="2" id="KW-1185">Reference proteome</keyword>
<sequence>MSALLATRYGDHIEMAADGATFDQTGTLVAKTDKLRKAPNAPLVVGGCGGNDEIDALSRLVISATMGGTVDQAIQWLGRVLPDRPEVTSPIPFELVIGCISEKDGPQIWRFRSLRLDDTSIPALRFEWRENVALGPELSADEILAAGYNRDDFRLTSTGMMQAMRAKRCSPPFLGKVEPGHYVGVHVDHAVISASGVTVDRVIEWADVVGESIRA</sequence>
<dbReference type="RefSeq" id="WP_220303800.1">
    <property type="nucleotide sequence ID" value="NZ_CP080590.1"/>
</dbReference>
<proteinExistence type="predicted"/>
<organism evidence="1 2">
    <name type="scientific">Devosia salina</name>
    <dbReference type="NCBI Taxonomy" id="2860336"/>
    <lineage>
        <taxon>Bacteria</taxon>
        <taxon>Pseudomonadati</taxon>
        <taxon>Pseudomonadota</taxon>
        <taxon>Alphaproteobacteria</taxon>
        <taxon>Hyphomicrobiales</taxon>
        <taxon>Devosiaceae</taxon>
        <taxon>Devosia</taxon>
    </lineage>
</organism>
<reference evidence="1 2" key="1">
    <citation type="submission" date="2021-08" db="EMBL/GenBank/DDBJ databases">
        <title>Devosia salina sp. nov., isolated from the South China Sea sediment.</title>
        <authorList>
            <person name="Zhou Z."/>
        </authorList>
    </citation>
    <scope>NUCLEOTIDE SEQUENCE [LARGE SCALE GENOMIC DNA]</scope>
    <source>
        <strain evidence="1 2">SCS-3</strain>
    </source>
</reference>